<keyword evidence="1" id="KW-0472">Membrane</keyword>
<evidence type="ECO:0000256" key="1">
    <source>
        <dbReference type="SAM" id="Phobius"/>
    </source>
</evidence>
<organism evidence="2 3">
    <name type="scientific">Thraustotheca clavata</name>
    <dbReference type="NCBI Taxonomy" id="74557"/>
    <lineage>
        <taxon>Eukaryota</taxon>
        <taxon>Sar</taxon>
        <taxon>Stramenopiles</taxon>
        <taxon>Oomycota</taxon>
        <taxon>Saprolegniomycetes</taxon>
        <taxon>Saprolegniales</taxon>
        <taxon>Achlyaceae</taxon>
        <taxon>Thraustotheca</taxon>
    </lineage>
</organism>
<evidence type="ECO:0008006" key="4">
    <source>
        <dbReference type="Google" id="ProtNLM"/>
    </source>
</evidence>
<feature type="transmembrane region" description="Helical" evidence="1">
    <location>
        <begin position="365"/>
        <end position="386"/>
    </location>
</feature>
<evidence type="ECO:0000313" key="3">
    <source>
        <dbReference type="Proteomes" id="UP000243217"/>
    </source>
</evidence>
<keyword evidence="1" id="KW-1133">Transmembrane helix</keyword>
<keyword evidence="3" id="KW-1185">Reference proteome</keyword>
<sequence length="506" mass="57665">MVRIEPSITEVYRYQVRYNKRSIITSLFMSLNIALMPMKAYISEDFPWTPETRLDLSDLCTMNRTQCHELLLSVGKQQSHTVLTESDYNFSPNGDVSVGQVSIKNNSDLGDFLASMPTSQYYSKMVHEKALALGAGKLNASDFHAITIVKLFGMPLAYSVYWATPSLEPEKLNIYVALQLPQFSLTFKILKWGYRLLMCSYLIFAEFRYYYRYYPRLVQNLRLHGICSHKGAYEILVGDPTSIILLNPYVALAFFIDYIFSVDYVCRSIVRVCQVKDITVFILTTIYLSRTVWFAYGALCLTSYILRKLDRINFQPVDPTITALLVSFLAGPITYLQSRWRACIDLYYFFLTQTLPVAPDETECTLATIIYVLTIALLPIYYGLIASKLFSLKPKKLDVKSILFLNLATSSFRLSQKSHLLQGGSCYDAFQIRPQWKKFRSMNQMGADAHVIFKRSDGIEVRVRLTLITCVNMPIVGPSTSRNAVGHCDPIAGVIVQGDRSSPWIM</sequence>
<reference evidence="2 3" key="1">
    <citation type="journal article" date="2014" name="Genome Biol. Evol.">
        <title>The secreted proteins of Achlya hypogyna and Thraustotheca clavata identify the ancestral oomycete secretome and reveal gene acquisitions by horizontal gene transfer.</title>
        <authorList>
            <person name="Misner I."/>
            <person name="Blouin N."/>
            <person name="Leonard G."/>
            <person name="Richards T.A."/>
            <person name="Lane C.E."/>
        </authorList>
    </citation>
    <scope>NUCLEOTIDE SEQUENCE [LARGE SCALE GENOMIC DNA]</scope>
    <source>
        <strain evidence="2 3">ATCC 34112</strain>
    </source>
</reference>
<evidence type="ECO:0000313" key="2">
    <source>
        <dbReference type="EMBL" id="OQS04237.1"/>
    </source>
</evidence>
<dbReference type="OrthoDB" id="71470at2759"/>
<proteinExistence type="predicted"/>
<feature type="transmembrane region" description="Helical" evidence="1">
    <location>
        <begin position="246"/>
        <end position="266"/>
    </location>
</feature>
<comment type="caution">
    <text evidence="2">The sequence shown here is derived from an EMBL/GenBank/DDBJ whole genome shotgun (WGS) entry which is preliminary data.</text>
</comment>
<dbReference type="AlphaFoldDB" id="A0A1W0A1V1"/>
<dbReference type="Proteomes" id="UP000243217">
    <property type="component" value="Unassembled WGS sequence"/>
</dbReference>
<dbReference type="EMBL" id="JNBS01000654">
    <property type="protein sequence ID" value="OQS04237.1"/>
    <property type="molecule type" value="Genomic_DNA"/>
</dbReference>
<feature type="transmembrane region" description="Helical" evidence="1">
    <location>
        <begin position="192"/>
        <end position="211"/>
    </location>
</feature>
<name>A0A1W0A1V1_9STRA</name>
<keyword evidence="1" id="KW-0812">Transmembrane</keyword>
<feature type="transmembrane region" description="Helical" evidence="1">
    <location>
        <begin position="278"/>
        <end position="299"/>
    </location>
</feature>
<accession>A0A1W0A1V1</accession>
<gene>
    <name evidence="2" type="ORF">THRCLA_03521</name>
</gene>
<feature type="transmembrane region" description="Helical" evidence="1">
    <location>
        <begin position="319"/>
        <end position="336"/>
    </location>
</feature>
<protein>
    <recommendedName>
        <fullName evidence="4">Transmembrane protein</fullName>
    </recommendedName>
</protein>